<dbReference type="SUPFAM" id="SSF75169">
    <property type="entry name" value="DsrEFH-like"/>
    <property type="match status" value="1"/>
</dbReference>
<dbReference type="RefSeq" id="WP_126819112.1">
    <property type="nucleotide sequence ID" value="NZ_PIPS01000001.1"/>
</dbReference>
<sequence>MILHWIRQTSLQQWLQQQPTLPGADDALLLTDAALQQLPATTPTSLPVYALAEETSALSLPDYVQRIDDAQWLRLVLNYPQQITW</sequence>
<keyword evidence="2" id="KW-1185">Reference proteome</keyword>
<gene>
    <name evidence="1" type="ORF">CWE23_00530</name>
</gene>
<evidence type="ECO:0000313" key="2">
    <source>
        <dbReference type="Proteomes" id="UP000286680"/>
    </source>
</evidence>
<dbReference type="InterPro" id="IPR027396">
    <property type="entry name" value="DsrEFH-like"/>
</dbReference>
<dbReference type="Gene3D" id="3.40.1260.10">
    <property type="entry name" value="DsrEFH-like"/>
    <property type="match status" value="1"/>
</dbReference>
<proteinExistence type="predicted"/>
<accession>A0AA94EFK7</accession>
<dbReference type="AlphaFoldDB" id="A0AA94EFK7"/>
<reference evidence="2" key="1">
    <citation type="journal article" date="2018" name="Front. Microbiol.">
        <title>Genome-Based Analysis Reveals the Taxonomy and Diversity of the Family Idiomarinaceae.</title>
        <authorList>
            <person name="Liu Y."/>
            <person name="Lai Q."/>
            <person name="Shao Z."/>
        </authorList>
    </citation>
    <scope>NUCLEOTIDE SEQUENCE [LARGE SCALE GENOMIC DNA]</scope>
    <source>
        <strain evidence="2">SN-14</strain>
    </source>
</reference>
<comment type="caution">
    <text evidence="1">The sequence shown here is derived from an EMBL/GenBank/DDBJ whole genome shotgun (WGS) entry which is preliminary data.</text>
</comment>
<organism evidence="1 2">
    <name type="scientific">Idiomarina aquatica</name>
    <dbReference type="NCBI Taxonomy" id="1327752"/>
    <lineage>
        <taxon>Bacteria</taxon>
        <taxon>Pseudomonadati</taxon>
        <taxon>Pseudomonadota</taxon>
        <taxon>Gammaproteobacteria</taxon>
        <taxon>Alteromonadales</taxon>
        <taxon>Idiomarinaceae</taxon>
        <taxon>Idiomarina</taxon>
    </lineage>
</organism>
<name>A0AA94EFK7_9GAMM</name>
<evidence type="ECO:0000313" key="1">
    <source>
        <dbReference type="EMBL" id="RUO44561.1"/>
    </source>
</evidence>
<dbReference type="EMBL" id="PIPS01000001">
    <property type="protein sequence ID" value="RUO44561.1"/>
    <property type="molecule type" value="Genomic_DNA"/>
</dbReference>
<protein>
    <submittedName>
        <fullName evidence="1">Uncharacterized protein</fullName>
    </submittedName>
</protein>
<dbReference type="Proteomes" id="UP000286680">
    <property type="component" value="Unassembled WGS sequence"/>
</dbReference>